<dbReference type="AlphaFoldDB" id="A0A660LDJ1"/>
<sequence length="337" mass="36169">MGLTPLGSEPGPNVPIWCRFALKGSDPFRLERVRTVVAVLFALPWIGWALLRTLGVEAPFPLVAAIAFTPYAALTSPAPVVLALILRRKAVAIVSGVAAVALAFAMVPRAVAGPQPEAGGPRLVVMTSNLWLGRADVPAVLRVAREHDVDVLSVQELRPKMLPKFETDQFPHRILLPDAGAAGAGLLSKYPLASSGGELQPEAVFTVEGAPPVRIKAVHPRPPVTFEAAPDWRRALEALPSSDGVGDVRILAGDFNATLDHPELRALLDRGYTDAADATGEGWTHTWPAGTKSDRALPLTIDHVLVDERVRVEKVTVVDIPRSDHRAVIAELRLPDR</sequence>
<dbReference type="Gene3D" id="3.60.10.10">
    <property type="entry name" value="Endonuclease/exonuclease/phosphatase"/>
    <property type="match status" value="1"/>
</dbReference>
<dbReference type="Pfam" id="PF03372">
    <property type="entry name" value="Exo_endo_phos"/>
    <property type="match status" value="1"/>
</dbReference>
<dbReference type="GO" id="GO:0004519">
    <property type="term" value="F:endonuclease activity"/>
    <property type="evidence" value="ECO:0007669"/>
    <property type="project" value="UniProtKB-KW"/>
</dbReference>
<keyword evidence="3" id="KW-0255">Endonuclease</keyword>
<reference evidence="3 4" key="1">
    <citation type="submission" date="2018-10" db="EMBL/GenBank/DDBJ databases">
        <title>Genomic Encyclopedia of Archaeal and Bacterial Type Strains, Phase II (KMG-II): from individual species to whole genera.</title>
        <authorList>
            <person name="Goeker M."/>
        </authorList>
    </citation>
    <scope>NUCLEOTIDE SEQUENCE [LARGE SCALE GENOMIC DNA]</scope>
    <source>
        <strain evidence="3 4">DSM 14954</strain>
    </source>
</reference>
<evidence type="ECO:0000313" key="4">
    <source>
        <dbReference type="Proteomes" id="UP000278962"/>
    </source>
</evidence>
<feature type="domain" description="Endonuclease/exonuclease/phosphatase" evidence="2">
    <location>
        <begin position="126"/>
        <end position="325"/>
    </location>
</feature>
<evidence type="ECO:0000259" key="2">
    <source>
        <dbReference type="Pfam" id="PF03372"/>
    </source>
</evidence>
<dbReference type="SUPFAM" id="SSF56219">
    <property type="entry name" value="DNase I-like"/>
    <property type="match status" value="1"/>
</dbReference>
<keyword evidence="1" id="KW-1133">Transmembrane helix</keyword>
<protein>
    <submittedName>
        <fullName evidence="3">Endonuclease/exonuclease/phosphatase family metal-dependent hydrolase</fullName>
    </submittedName>
</protein>
<keyword evidence="1" id="KW-0812">Transmembrane</keyword>
<feature type="transmembrane region" description="Helical" evidence="1">
    <location>
        <begin position="33"/>
        <end position="51"/>
    </location>
</feature>
<accession>A0A660LDJ1</accession>
<name>A0A660LDJ1_9ACTN</name>
<dbReference type="OrthoDB" id="2340043at2"/>
<keyword evidence="3" id="KW-0269">Exonuclease</keyword>
<gene>
    <name evidence="3" type="ORF">C8N24_2988</name>
</gene>
<dbReference type="EMBL" id="RBIL01000001">
    <property type="protein sequence ID" value="RKQ93128.1"/>
    <property type="molecule type" value="Genomic_DNA"/>
</dbReference>
<dbReference type="InterPro" id="IPR036691">
    <property type="entry name" value="Endo/exonu/phosph_ase_sf"/>
</dbReference>
<keyword evidence="3" id="KW-0540">Nuclease</keyword>
<feature type="transmembrane region" description="Helical" evidence="1">
    <location>
        <begin position="90"/>
        <end position="107"/>
    </location>
</feature>
<feature type="transmembrane region" description="Helical" evidence="1">
    <location>
        <begin position="63"/>
        <end position="85"/>
    </location>
</feature>
<evidence type="ECO:0000313" key="3">
    <source>
        <dbReference type="EMBL" id="RKQ93128.1"/>
    </source>
</evidence>
<organism evidence="3 4">
    <name type="scientific">Solirubrobacter pauli</name>
    <dbReference type="NCBI Taxonomy" id="166793"/>
    <lineage>
        <taxon>Bacteria</taxon>
        <taxon>Bacillati</taxon>
        <taxon>Actinomycetota</taxon>
        <taxon>Thermoleophilia</taxon>
        <taxon>Solirubrobacterales</taxon>
        <taxon>Solirubrobacteraceae</taxon>
        <taxon>Solirubrobacter</taxon>
    </lineage>
</organism>
<keyword evidence="4" id="KW-1185">Reference proteome</keyword>
<keyword evidence="3" id="KW-0378">Hydrolase</keyword>
<dbReference type="Proteomes" id="UP000278962">
    <property type="component" value="Unassembled WGS sequence"/>
</dbReference>
<dbReference type="InterPro" id="IPR005135">
    <property type="entry name" value="Endo/exonuclease/phosphatase"/>
</dbReference>
<proteinExistence type="predicted"/>
<keyword evidence="1" id="KW-0472">Membrane</keyword>
<dbReference type="GO" id="GO:0004527">
    <property type="term" value="F:exonuclease activity"/>
    <property type="evidence" value="ECO:0007669"/>
    <property type="project" value="UniProtKB-KW"/>
</dbReference>
<comment type="caution">
    <text evidence="3">The sequence shown here is derived from an EMBL/GenBank/DDBJ whole genome shotgun (WGS) entry which is preliminary data.</text>
</comment>
<evidence type="ECO:0000256" key="1">
    <source>
        <dbReference type="SAM" id="Phobius"/>
    </source>
</evidence>